<gene>
    <name evidence="1" type="ORF">DM860_009487</name>
</gene>
<sequence length="146" mass="16237">MAIILRNLSSFRQCLISQPLGLRNGLGGALTHIQICHFASKATGVRILVQVNLKKHISRMLATYHHSSANSSHMVTSQCTAHEAVRMFSMLVKGAVNFVETPIVGFYLTFDVNYSCNVSQQILWWTQGRREGGMPGQVPPKEIPEK</sequence>
<evidence type="ECO:0000313" key="1">
    <source>
        <dbReference type="EMBL" id="RAL45623.1"/>
    </source>
</evidence>
<dbReference type="EMBL" id="NQVE01000129">
    <property type="protein sequence ID" value="RAL45623.1"/>
    <property type="molecule type" value="Genomic_DNA"/>
</dbReference>
<reference evidence="1 2" key="1">
    <citation type="submission" date="2018-06" db="EMBL/GenBank/DDBJ databases">
        <title>The Genome of Cuscuta australis (Dodder) Provides Insight into the Evolution of Plant Parasitism.</title>
        <authorList>
            <person name="Liu H."/>
        </authorList>
    </citation>
    <scope>NUCLEOTIDE SEQUENCE [LARGE SCALE GENOMIC DNA]</scope>
    <source>
        <strain evidence="2">cv. Yunnan</strain>
        <tissue evidence="1">Vines</tissue>
    </source>
</reference>
<dbReference type="AlphaFoldDB" id="A0A328DNM4"/>
<dbReference type="Proteomes" id="UP000249390">
    <property type="component" value="Unassembled WGS sequence"/>
</dbReference>
<evidence type="ECO:0000313" key="2">
    <source>
        <dbReference type="Proteomes" id="UP000249390"/>
    </source>
</evidence>
<name>A0A328DNM4_9ASTE</name>
<keyword evidence="2" id="KW-1185">Reference proteome</keyword>
<organism evidence="1 2">
    <name type="scientific">Cuscuta australis</name>
    <dbReference type="NCBI Taxonomy" id="267555"/>
    <lineage>
        <taxon>Eukaryota</taxon>
        <taxon>Viridiplantae</taxon>
        <taxon>Streptophyta</taxon>
        <taxon>Embryophyta</taxon>
        <taxon>Tracheophyta</taxon>
        <taxon>Spermatophyta</taxon>
        <taxon>Magnoliopsida</taxon>
        <taxon>eudicotyledons</taxon>
        <taxon>Gunneridae</taxon>
        <taxon>Pentapetalae</taxon>
        <taxon>asterids</taxon>
        <taxon>lamiids</taxon>
        <taxon>Solanales</taxon>
        <taxon>Convolvulaceae</taxon>
        <taxon>Cuscuteae</taxon>
        <taxon>Cuscuta</taxon>
        <taxon>Cuscuta subgen. Grammica</taxon>
        <taxon>Cuscuta sect. Cleistogrammica</taxon>
    </lineage>
</organism>
<accession>A0A328DNM4</accession>
<comment type="caution">
    <text evidence="1">The sequence shown here is derived from an EMBL/GenBank/DDBJ whole genome shotgun (WGS) entry which is preliminary data.</text>
</comment>
<protein>
    <submittedName>
        <fullName evidence="1">Uncharacterized protein</fullName>
    </submittedName>
</protein>
<proteinExistence type="predicted"/>